<name>A0A7J7CNH6_TRIWF</name>
<gene>
    <name evidence="10" type="ORF">HS088_TW15G01154</name>
</gene>
<keyword evidence="3" id="KW-0813">Transport</keyword>
<evidence type="ECO:0000256" key="1">
    <source>
        <dbReference type="ARBA" id="ARBA00004167"/>
    </source>
</evidence>
<dbReference type="AlphaFoldDB" id="A0A7J7CNH6"/>
<evidence type="ECO:0000256" key="5">
    <source>
        <dbReference type="ARBA" id="ARBA00022970"/>
    </source>
</evidence>
<sequence length="103" mass="11380">MRAENNTSSSNSTGGGESRLHSWGSPMPYFFVSLAFMLGLIATVMVTLLCSNPRRRDQDQSQSQTQGRELMEGEEPKIVVIMAGDDNPTYLAEPTHPTFNNDL</sequence>
<comment type="similarity">
    <text evidence="2">Belongs to the GLUTAMINE DUMPER 1 (TC 9.B.60) family.</text>
</comment>
<reference evidence="10 11" key="1">
    <citation type="journal article" date="2020" name="Nat. Commun.">
        <title>Genome of Tripterygium wilfordii and identification of cytochrome P450 involved in triptolide biosynthesis.</title>
        <authorList>
            <person name="Tu L."/>
            <person name="Su P."/>
            <person name="Zhang Z."/>
            <person name="Gao L."/>
            <person name="Wang J."/>
            <person name="Hu T."/>
            <person name="Zhou J."/>
            <person name="Zhang Y."/>
            <person name="Zhao Y."/>
            <person name="Liu Y."/>
            <person name="Song Y."/>
            <person name="Tong Y."/>
            <person name="Lu Y."/>
            <person name="Yang J."/>
            <person name="Xu C."/>
            <person name="Jia M."/>
            <person name="Peters R.J."/>
            <person name="Huang L."/>
            <person name="Gao W."/>
        </authorList>
    </citation>
    <scope>NUCLEOTIDE SEQUENCE [LARGE SCALE GENOMIC DNA]</scope>
    <source>
        <strain evidence="11">cv. XIE 37</strain>
        <tissue evidence="10">Leaf</tissue>
    </source>
</reference>
<evidence type="ECO:0000256" key="6">
    <source>
        <dbReference type="ARBA" id="ARBA00022989"/>
    </source>
</evidence>
<dbReference type="Proteomes" id="UP000593562">
    <property type="component" value="Unassembled WGS sequence"/>
</dbReference>
<dbReference type="InterPro" id="IPR040359">
    <property type="entry name" value="GDU"/>
</dbReference>
<evidence type="ECO:0000313" key="10">
    <source>
        <dbReference type="EMBL" id="KAF5735643.1"/>
    </source>
</evidence>
<proteinExistence type="inferred from homology"/>
<dbReference type="GO" id="GO:0080143">
    <property type="term" value="P:regulation of amino acid export"/>
    <property type="evidence" value="ECO:0007669"/>
    <property type="project" value="InterPro"/>
</dbReference>
<feature type="region of interest" description="Disordered" evidence="8">
    <location>
        <begin position="52"/>
        <end position="75"/>
    </location>
</feature>
<organism evidence="10 11">
    <name type="scientific">Tripterygium wilfordii</name>
    <name type="common">Thunder God vine</name>
    <dbReference type="NCBI Taxonomy" id="458696"/>
    <lineage>
        <taxon>Eukaryota</taxon>
        <taxon>Viridiplantae</taxon>
        <taxon>Streptophyta</taxon>
        <taxon>Embryophyta</taxon>
        <taxon>Tracheophyta</taxon>
        <taxon>Spermatophyta</taxon>
        <taxon>Magnoliopsida</taxon>
        <taxon>eudicotyledons</taxon>
        <taxon>Gunneridae</taxon>
        <taxon>Pentapetalae</taxon>
        <taxon>rosids</taxon>
        <taxon>fabids</taxon>
        <taxon>Celastrales</taxon>
        <taxon>Celastraceae</taxon>
        <taxon>Tripterygium</taxon>
    </lineage>
</organism>
<dbReference type="PANTHER" id="PTHR33228">
    <property type="entry name" value="PROTEIN GLUTAMINE DUMPER 4-RELATED"/>
    <property type="match status" value="1"/>
</dbReference>
<feature type="transmembrane region" description="Helical" evidence="9">
    <location>
        <begin position="29"/>
        <end position="50"/>
    </location>
</feature>
<evidence type="ECO:0000256" key="2">
    <source>
        <dbReference type="ARBA" id="ARBA00009977"/>
    </source>
</evidence>
<keyword evidence="4 9" id="KW-0812">Transmembrane</keyword>
<accession>A0A7J7CNH6</accession>
<evidence type="ECO:0000256" key="4">
    <source>
        <dbReference type="ARBA" id="ARBA00022692"/>
    </source>
</evidence>
<evidence type="ECO:0000256" key="3">
    <source>
        <dbReference type="ARBA" id="ARBA00022448"/>
    </source>
</evidence>
<evidence type="ECO:0000256" key="9">
    <source>
        <dbReference type="SAM" id="Phobius"/>
    </source>
</evidence>
<keyword evidence="5" id="KW-0029">Amino-acid transport</keyword>
<evidence type="ECO:0000256" key="8">
    <source>
        <dbReference type="SAM" id="MobiDB-lite"/>
    </source>
</evidence>
<dbReference type="OrthoDB" id="770444at2759"/>
<evidence type="ECO:0000256" key="7">
    <source>
        <dbReference type="ARBA" id="ARBA00023136"/>
    </source>
</evidence>
<keyword evidence="7 9" id="KW-0472">Membrane</keyword>
<dbReference type="GO" id="GO:0006865">
    <property type="term" value="P:amino acid transport"/>
    <property type="evidence" value="ECO:0007669"/>
    <property type="project" value="UniProtKB-KW"/>
</dbReference>
<dbReference type="EMBL" id="JAAARO010000015">
    <property type="protein sequence ID" value="KAF5735643.1"/>
    <property type="molecule type" value="Genomic_DNA"/>
</dbReference>
<protein>
    <submittedName>
        <fullName evidence="10">Putative Glutamine dumper 2</fullName>
    </submittedName>
</protein>
<dbReference type="GO" id="GO:0016020">
    <property type="term" value="C:membrane"/>
    <property type="evidence" value="ECO:0007669"/>
    <property type="project" value="UniProtKB-SubCell"/>
</dbReference>
<keyword evidence="11" id="KW-1185">Reference proteome</keyword>
<keyword evidence="6 9" id="KW-1133">Transmembrane helix</keyword>
<comment type="subcellular location">
    <subcellularLocation>
        <location evidence="1">Membrane</location>
        <topology evidence="1">Single-pass membrane protein</topology>
    </subcellularLocation>
</comment>
<dbReference type="InParanoid" id="A0A7J7CNH6"/>
<evidence type="ECO:0000313" key="11">
    <source>
        <dbReference type="Proteomes" id="UP000593562"/>
    </source>
</evidence>
<dbReference type="PANTHER" id="PTHR33228:SF76">
    <property type="entry name" value="PROTEIN GLUTAMINE DUMPER 7"/>
    <property type="match status" value="1"/>
</dbReference>
<comment type="caution">
    <text evidence="10">The sequence shown here is derived from an EMBL/GenBank/DDBJ whole genome shotgun (WGS) entry which is preliminary data.</text>
</comment>